<evidence type="ECO:0000256" key="1">
    <source>
        <dbReference type="SAM" id="Phobius"/>
    </source>
</evidence>
<keyword evidence="1" id="KW-0472">Membrane</keyword>
<feature type="signal peptide" evidence="2">
    <location>
        <begin position="1"/>
        <end position="23"/>
    </location>
</feature>
<proteinExistence type="predicted"/>
<feature type="transmembrane region" description="Helical" evidence="1">
    <location>
        <begin position="575"/>
        <end position="602"/>
    </location>
</feature>
<feature type="transmembrane region" description="Helical" evidence="1">
    <location>
        <begin position="623"/>
        <end position="649"/>
    </location>
</feature>
<dbReference type="OrthoDB" id="5819478at2759"/>
<keyword evidence="1" id="KW-0812">Transmembrane</keyword>
<feature type="transmembrane region" description="Helical" evidence="1">
    <location>
        <begin position="535"/>
        <end position="555"/>
    </location>
</feature>
<keyword evidence="1" id="KW-1133">Transmembrane helix</keyword>
<dbReference type="EMBL" id="LSRX01000178">
    <property type="protein sequence ID" value="OLQ05691.1"/>
    <property type="molecule type" value="Genomic_DNA"/>
</dbReference>
<feature type="domain" description="Glycosyltransferase 2-like" evidence="3">
    <location>
        <begin position="393"/>
        <end position="596"/>
    </location>
</feature>
<dbReference type="Proteomes" id="UP000186817">
    <property type="component" value="Unassembled WGS sequence"/>
</dbReference>
<evidence type="ECO:0000256" key="2">
    <source>
        <dbReference type="SAM" id="SignalP"/>
    </source>
</evidence>
<evidence type="ECO:0000313" key="4">
    <source>
        <dbReference type="EMBL" id="OLQ05691.1"/>
    </source>
</evidence>
<keyword evidence="2" id="KW-0732">Signal</keyword>
<evidence type="ECO:0000313" key="5">
    <source>
        <dbReference type="Proteomes" id="UP000186817"/>
    </source>
</evidence>
<reference evidence="4 5" key="1">
    <citation type="submission" date="2016-02" db="EMBL/GenBank/DDBJ databases">
        <title>Genome analysis of coral dinoflagellate symbionts highlights evolutionary adaptations to a symbiotic lifestyle.</title>
        <authorList>
            <person name="Aranda M."/>
            <person name="Li Y."/>
            <person name="Liew Y.J."/>
            <person name="Baumgarten S."/>
            <person name="Simakov O."/>
            <person name="Wilson M."/>
            <person name="Piel J."/>
            <person name="Ashoor H."/>
            <person name="Bougouffa S."/>
            <person name="Bajic V.B."/>
            <person name="Ryu T."/>
            <person name="Ravasi T."/>
            <person name="Bayer T."/>
            <person name="Micklem G."/>
            <person name="Kim H."/>
            <person name="Bhak J."/>
            <person name="Lajeunesse T.C."/>
            <person name="Voolstra C.R."/>
        </authorList>
    </citation>
    <scope>NUCLEOTIDE SEQUENCE [LARGE SCALE GENOMIC DNA]</scope>
    <source>
        <strain evidence="4 5">CCMP2467</strain>
    </source>
</reference>
<accession>A0A1Q9EE67</accession>
<feature type="transmembrane region" description="Helical" evidence="1">
    <location>
        <begin position="123"/>
        <end position="147"/>
    </location>
</feature>
<feature type="transmembrane region" description="Helical" evidence="1">
    <location>
        <begin position="60"/>
        <end position="83"/>
    </location>
</feature>
<organism evidence="4 5">
    <name type="scientific">Symbiodinium microadriaticum</name>
    <name type="common">Dinoflagellate</name>
    <name type="synonym">Zooxanthella microadriatica</name>
    <dbReference type="NCBI Taxonomy" id="2951"/>
    <lineage>
        <taxon>Eukaryota</taxon>
        <taxon>Sar</taxon>
        <taxon>Alveolata</taxon>
        <taxon>Dinophyceae</taxon>
        <taxon>Suessiales</taxon>
        <taxon>Symbiodiniaceae</taxon>
        <taxon>Symbiodinium</taxon>
    </lineage>
</organism>
<dbReference type="AlphaFoldDB" id="A0A1Q9EE67"/>
<keyword evidence="5" id="KW-1185">Reference proteome</keyword>
<dbReference type="OMA" id="EWISEDW"/>
<feature type="transmembrane region" description="Helical" evidence="1">
    <location>
        <begin position="669"/>
        <end position="691"/>
    </location>
</feature>
<feature type="chain" id="PRO_5012954803" description="Glycosyltransferase 2-like domain-containing protein" evidence="2">
    <location>
        <begin position="24"/>
        <end position="722"/>
    </location>
</feature>
<protein>
    <recommendedName>
        <fullName evidence="3">Glycosyltransferase 2-like domain-containing protein</fullName>
    </recommendedName>
</protein>
<feature type="transmembrane region" description="Helical" evidence="1">
    <location>
        <begin position="153"/>
        <end position="174"/>
    </location>
</feature>
<dbReference type="PANTHER" id="PTHR36851:SF1">
    <property type="entry name" value="GLYCO_TRANS_2-LIKE DOMAIN-CONTAINING PROTEIN"/>
    <property type="match status" value="1"/>
</dbReference>
<evidence type="ECO:0000259" key="3">
    <source>
        <dbReference type="Pfam" id="PF13632"/>
    </source>
</evidence>
<name>A0A1Q9EE67_SYMMI</name>
<comment type="caution">
    <text evidence="4">The sequence shown here is derived from an EMBL/GenBank/DDBJ whole genome shotgun (WGS) entry which is preliminary data.</text>
</comment>
<dbReference type="PANTHER" id="PTHR36851">
    <property type="entry name" value="UNNAMED PRODUCT"/>
    <property type="match status" value="1"/>
</dbReference>
<sequence>MARSSYCVLVHALLASEVLLAAAIQTDGHVQKIEQLPSLTDTVPKHIVLVKPGGTEMKSLLLLTVFGSAYGLLAFFLVVALCVGGCLRQQDEEGTPTDRFWLPRFVATGGNLGSVSQIVYRGWVLICYTLPSCLVFGIPVVMIILLIDHVEEVAMYIFVLTSVSGLCIVLNLAITGAIGLCRLQFALSVPPERSEEQPECSPEQPKVIHWVVLPQYKESVEIVSQTLESLYRSSLSQQMGVLLAMEARESEAAEKASALAEAFSGSSGVRGSGEGLGSGGSLQRLLEARESEAAEKASALAEAFSGKFGDLQVCYHPDDLPQDPPGKASNCAFAFHWLLLYLELDLKDGRSPGGDDGTELRRRRAMEQLEMLPLNAPRLGAEAAANVMLTVGDADSVFHHFYFEELTRQSSASPTKQHIWQSPILHVKNFESSPAPVKVGTLFTSMNELAVHADPNSVAFPYSTYSLPLELARDVGGWDPEWISEDWHMGIKCMLMTFGQCTLKKHPLPICNYTPEDVTYFGTIRARWVQMRRHAMGFGDLSYIFMILPLLQVATRSPGCSSRAFFSTVSKAFPLLLRITSVHVTLGLLTVFGVIMAVLSVLELTDFIAAGRIDRIITLGREFQALLLGAVVGCGAVSACHFARAYQLVMRKLERQRTDAFVDWCRFCFYLLWAGPFFFLAAGLCSCLAAIQMLRGNMDYVVAPKPRPRPLTEEYEVCREAD</sequence>
<dbReference type="Pfam" id="PF13632">
    <property type="entry name" value="Glyco_trans_2_3"/>
    <property type="match status" value="1"/>
</dbReference>
<gene>
    <name evidence="4" type="ORF">AK812_SmicGene11087</name>
</gene>
<dbReference type="InterPro" id="IPR001173">
    <property type="entry name" value="Glyco_trans_2-like"/>
</dbReference>